<dbReference type="PROSITE" id="PS00136">
    <property type="entry name" value="SUBTILASE_ASP"/>
    <property type="match status" value="1"/>
</dbReference>
<accession>J3P285</accession>
<evidence type="ECO:0000256" key="6">
    <source>
        <dbReference type="PROSITE-ProRule" id="PRU01240"/>
    </source>
</evidence>
<dbReference type="CDD" id="cd04077">
    <property type="entry name" value="Peptidases_S8_PCSK9_ProteinaseK_like"/>
    <property type="match status" value="1"/>
</dbReference>
<dbReference type="Proteomes" id="UP000006039">
    <property type="component" value="Unassembled WGS sequence"/>
</dbReference>
<evidence type="ECO:0000313" key="13">
    <source>
        <dbReference type="Proteomes" id="UP000006039"/>
    </source>
</evidence>
<dbReference type="EnsemblFungi" id="EJT73777">
    <property type="protein sequence ID" value="EJT73777"/>
    <property type="gene ID" value="GGTG_07633"/>
</dbReference>
<dbReference type="InterPro" id="IPR015500">
    <property type="entry name" value="Peptidase_S8_subtilisin-rel"/>
</dbReference>
<feature type="signal peptide" evidence="8">
    <location>
        <begin position="1"/>
        <end position="20"/>
    </location>
</feature>
<sequence>MFNIRNLAVLAAALVPFGAAAPVETAAAPEPVIDTANKYIITLKPGIAAPDLQSHMRWVGDVHRRNMLARRDADPLPGVSDELSIKDFHAYVGTFDEATIEAIRNNPDVADVEADQIYTLDAITSQSGATWGLGSISSHNSGSTTYRYDSSAGAGGFVYVVDSGVRETHNEFGGRVVKGTNMAGGAHTDTLGHGTHVAGTAAGATYGVAKAATIVDVKVFTGRSAATSVIMSGLSWAANDIVAKGRQSRAVINMSLGGPLSNAFDAAVNSAQSSGIFVAVASGNSNVQAVTNSPQRASGAFVVGAINSSWREASFSNYGSIVKVLAPGEGITSAWYTSNSATNTIDGTSMASPHIAGLAVYLAVLEGISSPTALGNRIVALSTTGKASGLKSGTPNRIAYNGNA</sequence>
<dbReference type="OrthoDB" id="206201at2759"/>
<dbReference type="GO" id="GO:0006508">
    <property type="term" value="P:proteolysis"/>
    <property type="evidence" value="ECO:0007669"/>
    <property type="project" value="UniProtKB-KW"/>
</dbReference>
<dbReference type="VEuPathDB" id="FungiDB:GGTG_07633"/>
<dbReference type="EMBL" id="GL385398">
    <property type="protein sequence ID" value="EJT73777.1"/>
    <property type="molecule type" value="Genomic_DNA"/>
</dbReference>
<keyword evidence="3 8" id="KW-0732">Signal</keyword>
<evidence type="ECO:0000256" key="7">
    <source>
        <dbReference type="RuleBase" id="RU003355"/>
    </source>
</evidence>
<evidence type="ECO:0000256" key="3">
    <source>
        <dbReference type="ARBA" id="ARBA00022729"/>
    </source>
</evidence>
<dbReference type="eggNOG" id="KOG1153">
    <property type="taxonomic scope" value="Eukaryota"/>
</dbReference>
<dbReference type="InterPro" id="IPR022398">
    <property type="entry name" value="Peptidase_S8_His-AS"/>
</dbReference>
<dbReference type="Gene3D" id="3.30.70.80">
    <property type="entry name" value="Peptidase S8 propeptide/proteinase inhibitor I9"/>
    <property type="match status" value="1"/>
</dbReference>
<feature type="chain" id="PRO_5015094803" description="Alkaline proteinase" evidence="8">
    <location>
        <begin position="21"/>
        <end position="404"/>
    </location>
</feature>
<dbReference type="HOGENOM" id="CLU_011263_1_4_1"/>
<evidence type="ECO:0000256" key="1">
    <source>
        <dbReference type="ARBA" id="ARBA00011073"/>
    </source>
</evidence>
<evidence type="ECO:0000256" key="4">
    <source>
        <dbReference type="ARBA" id="ARBA00022801"/>
    </source>
</evidence>
<evidence type="ECO:0000256" key="2">
    <source>
        <dbReference type="ARBA" id="ARBA00022670"/>
    </source>
</evidence>
<dbReference type="SUPFAM" id="SSF54897">
    <property type="entry name" value="Protease propeptides/inhibitors"/>
    <property type="match status" value="1"/>
</dbReference>
<dbReference type="SUPFAM" id="SSF52743">
    <property type="entry name" value="Subtilisin-like"/>
    <property type="match status" value="1"/>
</dbReference>
<dbReference type="STRING" id="644352.J3P285"/>
<evidence type="ECO:0000256" key="5">
    <source>
        <dbReference type="ARBA" id="ARBA00022825"/>
    </source>
</evidence>
<reference evidence="12" key="5">
    <citation type="submission" date="2018-04" db="UniProtKB">
        <authorList>
            <consortium name="EnsemblFungi"/>
        </authorList>
    </citation>
    <scope>IDENTIFICATION</scope>
    <source>
        <strain evidence="12">R3-111a-1</strain>
    </source>
</reference>
<dbReference type="PROSITE" id="PS51892">
    <property type="entry name" value="SUBTILASE"/>
    <property type="match status" value="1"/>
</dbReference>
<gene>
    <name evidence="12" type="primary">20348091</name>
    <name evidence="11" type="ORF">GGTG_07633</name>
</gene>
<feature type="active site" description="Charge relay system" evidence="6">
    <location>
        <position position="349"/>
    </location>
</feature>
<dbReference type="InterPro" id="IPR010259">
    <property type="entry name" value="S8pro/Inhibitor_I9"/>
</dbReference>
<dbReference type="Pfam" id="PF05922">
    <property type="entry name" value="Inhibitor_I9"/>
    <property type="match status" value="1"/>
</dbReference>
<dbReference type="Pfam" id="PF00082">
    <property type="entry name" value="Peptidase_S8"/>
    <property type="match status" value="1"/>
</dbReference>
<feature type="domain" description="Peptidase S8/S53" evidence="9">
    <location>
        <begin position="154"/>
        <end position="366"/>
    </location>
</feature>
<feature type="active site" description="Charge relay system" evidence="6">
    <location>
        <position position="193"/>
    </location>
</feature>
<dbReference type="PANTHER" id="PTHR43806">
    <property type="entry name" value="PEPTIDASE S8"/>
    <property type="match status" value="1"/>
</dbReference>
<reference evidence="11" key="3">
    <citation type="submission" date="2010-09" db="EMBL/GenBank/DDBJ databases">
        <title>Annotation of Gaeumannomyces graminis var. tritici R3-111a-1.</title>
        <authorList>
            <consortium name="The Broad Institute Genome Sequencing Platform"/>
            <person name="Ma L.-J."/>
            <person name="Dead R."/>
            <person name="Young S.K."/>
            <person name="Zeng Q."/>
            <person name="Gargeya S."/>
            <person name="Fitzgerald M."/>
            <person name="Haas B."/>
            <person name="Abouelleil A."/>
            <person name="Alvarado L."/>
            <person name="Arachchi H.M."/>
            <person name="Berlin A."/>
            <person name="Brown A."/>
            <person name="Chapman S.B."/>
            <person name="Chen Z."/>
            <person name="Dunbar C."/>
            <person name="Freedman E."/>
            <person name="Gearin G."/>
            <person name="Gellesch M."/>
            <person name="Goldberg J."/>
            <person name="Griggs A."/>
            <person name="Gujja S."/>
            <person name="Heiman D."/>
            <person name="Howarth C."/>
            <person name="Larson L."/>
            <person name="Lui A."/>
            <person name="MacDonald P.J.P."/>
            <person name="Mehta T."/>
            <person name="Montmayeur A."/>
            <person name="Murphy C."/>
            <person name="Neiman D."/>
            <person name="Pearson M."/>
            <person name="Priest M."/>
            <person name="Roberts A."/>
            <person name="Saif S."/>
            <person name="Shea T."/>
            <person name="Shenoy N."/>
            <person name="Sisk P."/>
            <person name="Stolte C."/>
            <person name="Sykes S."/>
            <person name="Yandava C."/>
            <person name="Wortman J."/>
            <person name="Nusbaum C."/>
            <person name="Birren B."/>
        </authorList>
    </citation>
    <scope>NUCLEOTIDE SEQUENCE</scope>
    <source>
        <strain evidence="11">R3-111a-1</strain>
    </source>
</reference>
<evidence type="ECO:0000259" key="9">
    <source>
        <dbReference type="Pfam" id="PF00082"/>
    </source>
</evidence>
<dbReference type="InterPro" id="IPR034193">
    <property type="entry name" value="PCSK9_ProteinaseK-like"/>
</dbReference>
<dbReference type="PROSITE" id="PS00138">
    <property type="entry name" value="SUBTILASE_SER"/>
    <property type="match status" value="1"/>
</dbReference>
<comment type="similarity">
    <text evidence="1 6 7">Belongs to the peptidase S8 family.</text>
</comment>
<reference evidence="11" key="2">
    <citation type="submission" date="2010-07" db="EMBL/GenBank/DDBJ databases">
        <authorList>
            <consortium name="The Broad Institute Genome Sequencing Platform"/>
            <consortium name="Broad Institute Genome Sequencing Center for Infectious Disease"/>
            <person name="Ma L.-J."/>
            <person name="Dead R."/>
            <person name="Young S."/>
            <person name="Zeng Q."/>
            <person name="Koehrsen M."/>
            <person name="Alvarado L."/>
            <person name="Berlin A."/>
            <person name="Chapman S.B."/>
            <person name="Chen Z."/>
            <person name="Freedman E."/>
            <person name="Gellesch M."/>
            <person name="Goldberg J."/>
            <person name="Griggs A."/>
            <person name="Gujja S."/>
            <person name="Heilman E.R."/>
            <person name="Heiman D."/>
            <person name="Hepburn T."/>
            <person name="Howarth C."/>
            <person name="Jen D."/>
            <person name="Larson L."/>
            <person name="Mehta T."/>
            <person name="Neiman D."/>
            <person name="Pearson M."/>
            <person name="Roberts A."/>
            <person name="Saif S."/>
            <person name="Shea T."/>
            <person name="Shenoy N."/>
            <person name="Sisk P."/>
            <person name="Stolte C."/>
            <person name="Sykes S."/>
            <person name="Walk T."/>
            <person name="White J."/>
            <person name="Yandava C."/>
            <person name="Haas B."/>
            <person name="Nusbaum C."/>
            <person name="Birren B."/>
        </authorList>
    </citation>
    <scope>NUCLEOTIDE SEQUENCE</scope>
    <source>
        <strain evidence="11">R3-111a-1</strain>
    </source>
</reference>
<reference evidence="13" key="1">
    <citation type="submission" date="2010-07" db="EMBL/GenBank/DDBJ databases">
        <title>The genome sequence of Gaeumannomyces graminis var. tritici strain R3-111a-1.</title>
        <authorList>
            <consortium name="The Broad Institute Genome Sequencing Platform"/>
            <person name="Ma L.-J."/>
            <person name="Dead R."/>
            <person name="Young S."/>
            <person name="Zeng Q."/>
            <person name="Koehrsen M."/>
            <person name="Alvarado L."/>
            <person name="Berlin A."/>
            <person name="Chapman S.B."/>
            <person name="Chen Z."/>
            <person name="Freedman E."/>
            <person name="Gellesch M."/>
            <person name="Goldberg J."/>
            <person name="Griggs A."/>
            <person name="Gujja S."/>
            <person name="Heilman E.R."/>
            <person name="Heiman D."/>
            <person name="Hepburn T."/>
            <person name="Howarth C."/>
            <person name="Jen D."/>
            <person name="Larson L."/>
            <person name="Mehta T."/>
            <person name="Neiman D."/>
            <person name="Pearson M."/>
            <person name="Roberts A."/>
            <person name="Saif S."/>
            <person name="Shea T."/>
            <person name="Shenoy N."/>
            <person name="Sisk P."/>
            <person name="Stolte C."/>
            <person name="Sykes S."/>
            <person name="Walk T."/>
            <person name="White J."/>
            <person name="Yandava C."/>
            <person name="Haas B."/>
            <person name="Nusbaum C."/>
            <person name="Birren B."/>
        </authorList>
    </citation>
    <scope>NUCLEOTIDE SEQUENCE [LARGE SCALE GENOMIC DNA]</scope>
    <source>
        <strain evidence="13">R3-111a-1</strain>
    </source>
</reference>
<dbReference type="InterPro" id="IPR050131">
    <property type="entry name" value="Peptidase_S8_subtilisin-like"/>
</dbReference>
<dbReference type="Gene3D" id="3.40.50.200">
    <property type="entry name" value="Peptidase S8/S53 domain"/>
    <property type="match status" value="1"/>
</dbReference>
<protein>
    <recommendedName>
        <fullName evidence="14">Alkaline proteinase</fullName>
    </recommendedName>
</protein>
<evidence type="ECO:0000313" key="11">
    <source>
        <dbReference type="EMBL" id="EJT73777.1"/>
    </source>
</evidence>
<dbReference type="GeneID" id="20348091"/>
<keyword evidence="2 6" id="KW-0645">Protease</keyword>
<evidence type="ECO:0000313" key="12">
    <source>
        <dbReference type="EnsemblFungi" id="EJT73777"/>
    </source>
</evidence>
<dbReference type="InterPro" id="IPR037045">
    <property type="entry name" value="S8pro/Inhibitor_I9_sf"/>
</dbReference>
<dbReference type="PANTHER" id="PTHR43806:SF58">
    <property type="entry name" value="ALKALINE PROTEASE 1-RELATED"/>
    <property type="match status" value="1"/>
</dbReference>
<dbReference type="InterPro" id="IPR036852">
    <property type="entry name" value="Peptidase_S8/S53_dom_sf"/>
</dbReference>
<dbReference type="AlphaFoldDB" id="J3P285"/>
<dbReference type="PROSITE" id="PS00137">
    <property type="entry name" value="SUBTILASE_HIS"/>
    <property type="match status" value="1"/>
</dbReference>
<reference evidence="12" key="4">
    <citation type="journal article" date="2015" name="G3 (Bethesda)">
        <title>Genome sequences of three phytopathogenic species of the Magnaporthaceae family of fungi.</title>
        <authorList>
            <person name="Okagaki L.H."/>
            <person name="Nunes C.C."/>
            <person name="Sailsbery J."/>
            <person name="Clay B."/>
            <person name="Brown D."/>
            <person name="John T."/>
            <person name="Oh Y."/>
            <person name="Young N."/>
            <person name="Fitzgerald M."/>
            <person name="Haas B.J."/>
            <person name="Zeng Q."/>
            <person name="Young S."/>
            <person name="Adiconis X."/>
            <person name="Fan L."/>
            <person name="Levin J.Z."/>
            <person name="Mitchell T.K."/>
            <person name="Okubara P.A."/>
            <person name="Farman M.L."/>
            <person name="Kohn L.M."/>
            <person name="Birren B."/>
            <person name="Ma L.-J."/>
            <person name="Dean R.A."/>
        </authorList>
    </citation>
    <scope>NUCLEOTIDE SEQUENCE</scope>
    <source>
        <strain evidence="12">R3-111a-1</strain>
    </source>
</reference>
<dbReference type="InterPro" id="IPR023827">
    <property type="entry name" value="Peptidase_S8_Asp-AS"/>
</dbReference>
<proteinExistence type="inferred from homology"/>
<evidence type="ECO:0008006" key="14">
    <source>
        <dbReference type="Google" id="ProtNLM"/>
    </source>
</evidence>
<keyword evidence="4 6" id="KW-0378">Hydrolase</keyword>
<evidence type="ECO:0000259" key="10">
    <source>
        <dbReference type="Pfam" id="PF05922"/>
    </source>
</evidence>
<dbReference type="RefSeq" id="XP_009223721.1">
    <property type="nucleotide sequence ID" value="XM_009225457.1"/>
</dbReference>
<dbReference type="InterPro" id="IPR000209">
    <property type="entry name" value="Peptidase_S8/S53_dom"/>
</dbReference>
<feature type="active site" description="Charge relay system" evidence="6">
    <location>
        <position position="162"/>
    </location>
</feature>
<dbReference type="InterPro" id="IPR023828">
    <property type="entry name" value="Peptidase_S8_Ser-AS"/>
</dbReference>
<evidence type="ECO:0000256" key="8">
    <source>
        <dbReference type="SAM" id="SignalP"/>
    </source>
</evidence>
<feature type="domain" description="Inhibitor I9" evidence="10">
    <location>
        <begin position="38"/>
        <end position="120"/>
    </location>
</feature>
<dbReference type="GO" id="GO:0004252">
    <property type="term" value="F:serine-type endopeptidase activity"/>
    <property type="evidence" value="ECO:0007669"/>
    <property type="project" value="UniProtKB-UniRule"/>
</dbReference>
<dbReference type="GO" id="GO:0005576">
    <property type="term" value="C:extracellular region"/>
    <property type="evidence" value="ECO:0007669"/>
    <property type="project" value="UniProtKB-ARBA"/>
</dbReference>
<dbReference type="PRINTS" id="PR00723">
    <property type="entry name" value="SUBTILISIN"/>
</dbReference>
<keyword evidence="13" id="KW-1185">Reference proteome</keyword>
<name>J3P285_GAET3</name>
<keyword evidence="5 6" id="KW-0720">Serine protease</keyword>
<organism evidence="11">
    <name type="scientific">Gaeumannomyces tritici (strain R3-111a-1)</name>
    <name type="common">Wheat and barley take-all root rot fungus</name>
    <name type="synonym">Gaeumannomyces graminis var. tritici</name>
    <dbReference type="NCBI Taxonomy" id="644352"/>
    <lineage>
        <taxon>Eukaryota</taxon>
        <taxon>Fungi</taxon>
        <taxon>Dikarya</taxon>
        <taxon>Ascomycota</taxon>
        <taxon>Pezizomycotina</taxon>
        <taxon>Sordariomycetes</taxon>
        <taxon>Sordariomycetidae</taxon>
        <taxon>Magnaporthales</taxon>
        <taxon>Magnaporthaceae</taxon>
        <taxon>Gaeumannomyces</taxon>
    </lineage>
</organism>
<dbReference type="FunFam" id="3.40.50.200:FF:000007">
    <property type="entry name" value="Subtilisin-like serine protease"/>
    <property type="match status" value="1"/>
</dbReference>